<evidence type="ECO:0000256" key="1">
    <source>
        <dbReference type="SAM" id="MobiDB-lite"/>
    </source>
</evidence>
<protein>
    <recommendedName>
        <fullName evidence="2">SHOCT domain-containing protein</fullName>
    </recommendedName>
</protein>
<feature type="compositionally biased region" description="Low complexity" evidence="1">
    <location>
        <begin position="96"/>
        <end position="112"/>
    </location>
</feature>
<evidence type="ECO:0000313" key="3">
    <source>
        <dbReference type="EMBL" id="KFB71082.1"/>
    </source>
</evidence>
<dbReference type="AlphaFoldDB" id="A0A080LRZ2"/>
<gene>
    <name evidence="3" type="ORF">AW09_003810</name>
</gene>
<organism evidence="3 4">
    <name type="scientific">Candidatus Accumulibacter phosphatis</name>
    <dbReference type="NCBI Taxonomy" id="327160"/>
    <lineage>
        <taxon>Bacteria</taxon>
        <taxon>Pseudomonadati</taxon>
        <taxon>Pseudomonadota</taxon>
        <taxon>Betaproteobacteria</taxon>
        <taxon>Candidatus Accumulibacter</taxon>
    </lineage>
</organism>
<sequence>MRTLSPSGQQAINELAQRHGFSQAAVLNMLEAVINGRGSMAQFNHAEFGGSGQWMRGGMTMLSEMFNYALKGRVEGLCHDLASLVASQPDLLQGGSFQSQSQDGGYGQQQNQCTGQSPGSFSDGQPYGSGSASPVSLFVPPAPGQGSDWWGADLRWPTSTGAQNGVRYAYFAQARRLAIEVGGRVSLYDTLDHQIGGFSQQQGVGGSLTFSSQYGLVEVARLPLLTVDGVPPQQAPLCAGLPTVPSEPCAVPVPVGESDVFALIERLAGLHAKGILSAEEFAAKKTELLSRI</sequence>
<dbReference type="InterPro" id="IPR018649">
    <property type="entry name" value="SHOCT"/>
</dbReference>
<feature type="region of interest" description="Disordered" evidence="1">
    <location>
        <begin position="96"/>
        <end position="138"/>
    </location>
</feature>
<feature type="domain" description="SHOCT" evidence="2">
    <location>
        <begin position="264"/>
        <end position="289"/>
    </location>
</feature>
<accession>A0A080LRZ2</accession>
<reference evidence="3 4" key="1">
    <citation type="submission" date="2014-02" db="EMBL/GenBank/DDBJ databases">
        <title>Expanding our view of genomic diversity in Candidatus Accumulibacter clades.</title>
        <authorList>
            <person name="Skennerton C.T."/>
            <person name="Barr J.J."/>
            <person name="Slater F.R."/>
            <person name="Bond P.L."/>
            <person name="Tyson G.W."/>
        </authorList>
    </citation>
    <scope>NUCLEOTIDE SEQUENCE [LARGE SCALE GENOMIC DNA]</scope>
    <source>
        <strain evidence="4">BA-91</strain>
    </source>
</reference>
<comment type="caution">
    <text evidence="3">The sequence shown here is derived from an EMBL/GenBank/DDBJ whole genome shotgun (WGS) entry which is preliminary data.</text>
</comment>
<evidence type="ECO:0000259" key="2">
    <source>
        <dbReference type="Pfam" id="PF09851"/>
    </source>
</evidence>
<proteinExistence type="predicted"/>
<dbReference type="Proteomes" id="UP000020077">
    <property type="component" value="Unassembled WGS sequence"/>
</dbReference>
<feature type="compositionally biased region" description="Polar residues" evidence="1">
    <location>
        <begin position="113"/>
        <end position="134"/>
    </location>
</feature>
<name>A0A080LRZ2_9PROT</name>
<dbReference type="Pfam" id="PF09851">
    <property type="entry name" value="SHOCT"/>
    <property type="match status" value="1"/>
</dbReference>
<evidence type="ECO:0000313" key="4">
    <source>
        <dbReference type="Proteomes" id="UP000020077"/>
    </source>
</evidence>
<dbReference type="EMBL" id="JDVG02000600">
    <property type="protein sequence ID" value="KFB71082.1"/>
    <property type="molecule type" value="Genomic_DNA"/>
</dbReference>